<dbReference type="Gene3D" id="2.20.28.50">
    <property type="entry name" value="degv family protein"/>
    <property type="match status" value="1"/>
</dbReference>
<proteinExistence type="predicted"/>
<dbReference type="Gene3D" id="3.30.1180.10">
    <property type="match status" value="1"/>
</dbReference>
<evidence type="ECO:0000313" key="2">
    <source>
        <dbReference type="EMBL" id="RHF38808.1"/>
    </source>
</evidence>
<evidence type="ECO:0000313" key="3">
    <source>
        <dbReference type="Proteomes" id="UP000283983"/>
    </source>
</evidence>
<organism evidence="2 3">
    <name type="scientific">Collinsella intestinalis</name>
    <dbReference type="NCBI Taxonomy" id="147207"/>
    <lineage>
        <taxon>Bacteria</taxon>
        <taxon>Bacillati</taxon>
        <taxon>Actinomycetota</taxon>
        <taxon>Coriobacteriia</taxon>
        <taxon>Coriobacteriales</taxon>
        <taxon>Coriobacteriaceae</taxon>
        <taxon>Collinsella</taxon>
    </lineage>
</organism>
<keyword evidence="3" id="KW-1185">Reference proteome</keyword>
<dbReference type="InterPro" id="IPR003797">
    <property type="entry name" value="DegV"/>
</dbReference>
<dbReference type="PANTHER" id="PTHR33434">
    <property type="entry name" value="DEGV DOMAIN-CONTAINING PROTEIN DR_1986-RELATED"/>
    <property type="match status" value="1"/>
</dbReference>
<evidence type="ECO:0000256" key="1">
    <source>
        <dbReference type="ARBA" id="ARBA00023121"/>
    </source>
</evidence>
<dbReference type="InParanoid" id="A0A414NGD2"/>
<protein>
    <submittedName>
        <fullName evidence="2">DegV family EDD domain-containing protein</fullName>
    </submittedName>
</protein>
<dbReference type="Gene3D" id="3.40.50.10440">
    <property type="entry name" value="Dihydroxyacetone kinase, domain 1"/>
    <property type="match status" value="1"/>
</dbReference>
<comment type="caution">
    <text evidence="2">The sequence shown here is derived from an EMBL/GenBank/DDBJ whole genome shotgun (WGS) entry which is preliminary data.</text>
</comment>
<gene>
    <name evidence="2" type="ORF">DW682_03770</name>
</gene>
<accession>A0A414NGD2</accession>
<dbReference type="PROSITE" id="PS51482">
    <property type="entry name" value="DEGV"/>
    <property type="match status" value="1"/>
</dbReference>
<sequence length="294" mass="32191">MTWAIIADSSCNLRDYTPAAPNCIYAFAPLTLHVGGEEYPDDADLNVSKLNERVHSEATASSSACPSAGEWADLFRLADNVIVVTLSSNLSGSYDSAQMGRNLVMDEYAREHGGQIMGKNIYILDSRAAGAKLEIMVRLIDRYLTMHPDTMFDEVVSYAKRLESNSQVQFSLRSFDNLVKNGRMPKLVGALASGLSIRMLGTASEQGTIKVIAPTRGDKKTIKKILDVMRSDGYRGGMAYIDHVDNAEGAEELGRAIASEWPQAEVEILPCRGLCSYYAEETGLIIGYEWNGLS</sequence>
<reference evidence="2 3" key="1">
    <citation type="submission" date="2018-08" db="EMBL/GenBank/DDBJ databases">
        <title>A genome reference for cultivated species of the human gut microbiota.</title>
        <authorList>
            <person name="Zou Y."/>
            <person name="Xue W."/>
            <person name="Luo G."/>
        </authorList>
    </citation>
    <scope>NUCLEOTIDE SEQUENCE [LARGE SCALE GENOMIC DNA]</scope>
    <source>
        <strain evidence="2 3">AM25-33</strain>
    </source>
</reference>
<dbReference type="InterPro" id="IPR043168">
    <property type="entry name" value="DegV_C"/>
</dbReference>
<name>A0A414NGD2_9ACTN</name>
<dbReference type="Pfam" id="PF02645">
    <property type="entry name" value="DegV"/>
    <property type="match status" value="1"/>
</dbReference>
<keyword evidence="1" id="KW-0446">Lipid-binding</keyword>
<dbReference type="SUPFAM" id="SSF82549">
    <property type="entry name" value="DAK1/DegV-like"/>
    <property type="match status" value="1"/>
</dbReference>
<dbReference type="InterPro" id="IPR050270">
    <property type="entry name" value="DegV_domain_contain"/>
</dbReference>
<dbReference type="RefSeq" id="WP_118103239.1">
    <property type="nucleotide sequence ID" value="NZ_CABJEU010000001.1"/>
</dbReference>
<dbReference type="GO" id="GO:0008289">
    <property type="term" value="F:lipid binding"/>
    <property type="evidence" value="ECO:0007669"/>
    <property type="project" value="UniProtKB-KW"/>
</dbReference>
<dbReference type="AlphaFoldDB" id="A0A414NGD2"/>
<dbReference type="Proteomes" id="UP000283983">
    <property type="component" value="Unassembled WGS sequence"/>
</dbReference>
<dbReference type="EMBL" id="QSLJ01000001">
    <property type="protein sequence ID" value="RHF38808.1"/>
    <property type="molecule type" value="Genomic_DNA"/>
</dbReference>
<dbReference type="NCBIfam" id="TIGR00762">
    <property type="entry name" value="DegV"/>
    <property type="match status" value="1"/>
</dbReference>
<dbReference type="PANTHER" id="PTHR33434:SF2">
    <property type="entry name" value="FATTY ACID-BINDING PROTEIN TM_1468"/>
    <property type="match status" value="1"/>
</dbReference>